<evidence type="ECO:0000256" key="6">
    <source>
        <dbReference type="SAM" id="Phobius"/>
    </source>
</evidence>
<keyword evidence="9" id="KW-1185">Reference proteome</keyword>
<feature type="domain" description="EamA" evidence="7">
    <location>
        <begin position="153"/>
        <end position="282"/>
    </location>
</feature>
<keyword evidence="4 6" id="KW-1133">Transmembrane helix</keyword>
<dbReference type="RefSeq" id="WP_331255785.1">
    <property type="nucleotide sequence ID" value="NZ_CP133270.1"/>
</dbReference>
<feature type="transmembrane region" description="Helical" evidence="6">
    <location>
        <begin position="126"/>
        <end position="144"/>
    </location>
</feature>
<evidence type="ECO:0000256" key="4">
    <source>
        <dbReference type="ARBA" id="ARBA00022989"/>
    </source>
</evidence>
<dbReference type="PANTHER" id="PTHR22911">
    <property type="entry name" value="ACYL-MALONYL CONDENSING ENZYME-RELATED"/>
    <property type="match status" value="1"/>
</dbReference>
<accession>A0ABZ2C8B6</accession>
<evidence type="ECO:0000313" key="8">
    <source>
        <dbReference type="EMBL" id="WVX66974.1"/>
    </source>
</evidence>
<feature type="transmembrane region" description="Helical" evidence="6">
    <location>
        <begin position="266"/>
        <end position="285"/>
    </location>
</feature>
<gene>
    <name evidence="8" type="ORF">Bealeia1_01169</name>
</gene>
<evidence type="ECO:0000256" key="3">
    <source>
        <dbReference type="ARBA" id="ARBA00022692"/>
    </source>
</evidence>
<feature type="transmembrane region" description="Helical" evidence="6">
    <location>
        <begin position="182"/>
        <end position="206"/>
    </location>
</feature>
<dbReference type="SUPFAM" id="SSF103481">
    <property type="entry name" value="Multidrug resistance efflux transporter EmrE"/>
    <property type="match status" value="2"/>
</dbReference>
<evidence type="ECO:0000256" key="5">
    <source>
        <dbReference type="ARBA" id="ARBA00023136"/>
    </source>
</evidence>
<feature type="transmembrane region" description="Helical" evidence="6">
    <location>
        <begin position="150"/>
        <end position="170"/>
    </location>
</feature>
<dbReference type="EMBL" id="CP133270">
    <property type="protein sequence ID" value="WVX66974.1"/>
    <property type="molecule type" value="Genomic_DNA"/>
</dbReference>
<evidence type="ECO:0000259" key="7">
    <source>
        <dbReference type="Pfam" id="PF00892"/>
    </source>
</evidence>
<feature type="transmembrane region" description="Helical" evidence="6">
    <location>
        <begin position="76"/>
        <end position="94"/>
    </location>
</feature>
<evidence type="ECO:0000256" key="1">
    <source>
        <dbReference type="ARBA" id="ARBA00004141"/>
    </source>
</evidence>
<name>A0ABZ2C8B6_9PROT</name>
<reference evidence="8 9" key="1">
    <citation type="journal article" date="2024" name="Environ. Microbiol.">
        <title>Novel evolutionary insights on the interactions of the Holosporales (Alphaproteobacteria) with eukaryotic hosts from comparative genomics.</title>
        <authorList>
            <person name="Giovannini M."/>
            <person name="Petroni G."/>
            <person name="Castelli M."/>
        </authorList>
    </citation>
    <scope>NUCLEOTIDE SEQUENCE [LARGE SCALE GENOMIC DNA]</scope>
    <source>
        <strain evidence="8 9">US_Bl 15I1</strain>
    </source>
</reference>
<dbReference type="InterPro" id="IPR000620">
    <property type="entry name" value="EamA_dom"/>
</dbReference>
<evidence type="ECO:0000256" key="2">
    <source>
        <dbReference type="ARBA" id="ARBA00009853"/>
    </source>
</evidence>
<protein>
    <submittedName>
        <fullName evidence="8">DMT family transporter</fullName>
    </submittedName>
</protein>
<proteinExistence type="inferred from homology"/>
<feature type="transmembrane region" description="Helical" evidence="6">
    <location>
        <begin position="212"/>
        <end position="232"/>
    </location>
</feature>
<keyword evidence="3 6" id="KW-0812">Transmembrane</keyword>
<dbReference type="InterPro" id="IPR037185">
    <property type="entry name" value="EmrE-like"/>
</dbReference>
<feature type="domain" description="EamA" evidence="7">
    <location>
        <begin position="13"/>
        <end position="142"/>
    </location>
</feature>
<keyword evidence="5 6" id="KW-0472">Membrane</keyword>
<organism evidence="8 9">
    <name type="scientific">Candidatus Bealeia paramacronuclearis</name>
    <dbReference type="NCBI Taxonomy" id="1921001"/>
    <lineage>
        <taxon>Bacteria</taxon>
        <taxon>Pseudomonadati</taxon>
        <taxon>Pseudomonadota</taxon>
        <taxon>Alphaproteobacteria</taxon>
        <taxon>Holosporales</taxon>
        <taxon>Holosporaceae</taxon>
        <taxon>Candidatus Bealeia</taxon>
    </lineage>
</organism>
<sequence length="305" mass="33733">MLSWFTEKGYFQGIFWMIMSCVVSNMNDILTKLAGSRLPGAEVAFFRFLFGALVLLPFMMTLGSVAFKTKHPKAHMIRALLLFMAIAPWCYGLAQLPLTLATTISFTTPFFILPLAKIFLKEHVGIHRWIATFLGFIGIFISLHPDGGTLNPMALLLVGSTIMFASLDIINKKLVTGNEGMLPMLFYSALGTSILDAIPTYYIWVAPEFSELFFLALLGVGSNLILFCLLKAFAATEVSALQPFRYSELMVSAAFGFVIFNELPTINTLMGAAIIVPATFYIAYIETHKHLKARKAEKLTAEVGV</sequence>
<feature type="transmembrane region" description="Helical" evidence="6">
    <location>
        <begin position="46"/>
        <end position="67"/>
    </location>
</feature>
<dbReference type="PANTHER" id="PTHR22911:SF6">
    <property type="entry name" value="SOLUTE CARRIER FAMILY 35 MEMBER G1"/>
    <property type="match status" value="1"/>
</dbReference>
<comment type="subcellular location">
    <subcellularLocation>
        <location evidence="1">Membrane</location>
        <topology evidence="1">Multi-pass membrane protein</topology>
    </subcellularLocation>
</comment>
<feature type="transmembrane region" description="Helical" evidence="6">
    <location>
        <begin position="9"/>
        <end position="26"/>
    </location>
</feature>
<dbReference type="Proteomes" id="UP001330434">
    <property type="component" value="Chromosome"/>
</dbReference>
<comment type="similarity">
    <text evidence="2">Belongs to the drug/metabolite transporter (DMT) superfamily. 10 TMS drug/metabolite exporter (DME) (TC 2.A.7.3) family.</text>
</comment>
<dbReference type="Pfam" id="PF00892">
    <property type="entry name" value="EamA"/>
    <property type="match status" value="2"/>
</dbReference>
<evidence type="ECO:0000313" key="9">
    <source>
        <dbReference type="Proteomes" id="UP001330434"/>
    </source>
</evidence>